<evidence type="ECO:0000256" key="5">
    <source>
        <dbReference type="ARBA" id="ARBA00022597"/>
    </source>
</evidence>
<comment type="caution">
    <text evidence="11">The sequence shown here is derived from an EMBL/GenBank/DDBJ whole genome shotgun (WGS) entry which is preliminary data.</text>
</comment>
<dbReference type="FunFam" id="1.20.1280.290:FF:000001">
    <property type="entry name" value="Bidirectional sugar transporter SWEET"/>
    <property type="match status" value="1"/>
</dbReference>
<gene>
    <name evidence="11" type="ORF">AAHA92_09593</name>
</gene>
<keyword evidence="7" id="KW-0677">Repeat</keyword>
<keyword evidence="9 10" id="KW-0472">Membrane</keyword>
<evidence type="ECO:0000256" key="4">
    <source>
        <dbReference type="ARBA" id="ARBA00022475"/>
    </source>
</evidence>
<evidence type="ECO:0000256" key="1">
    <source>
        <dbReference type="ARBA" id="ARBA00004651"/>
    </source>
</evidence>
<comment type="function">
    <text evidence="10">Mediates both low-affinity uptake and efflux of sugar across the membrane.</text>
</comment>
<dbReference type="AlphaFoldDB" id="A0ABD1HRX6"/>
<feature type="transmembrane region" description="Helical" evidence="10">
    <location>
        <begin position="70"/>
        <end position="93"/>
    </location>
</feature>
<feature type="transmembrane region" description="Helical" evidence="10">
    <location>
        <begin position="47"/>
        <end position="64"/>
    </location>
</feature>
<comment type="subcellular location">
    <subcellularLocation>
        <location evidence="1 10">Cell membrane</location>
        <topology evidence="1 10">Multi-pass membrane protein</topology>
    </subcellularLocation>
</comment>
<dbReference type="InterPro" id="IPR047664">
    <property type="entry name" value="SWEET"/>
</dbReference>
<dbReference type="PANTHER" id="PTHR10791">
    <property type="entry name" value="RAG1-ACTIVATING PROTEIN 1"/>
    <property type="match status" value="1"/>
</dbReference>
<dbReference type="PANTHER" id="PTHR10791:SF134">
    <property type="entry name" value="BIDIRECTIONAL SUGAR TRANSPORTER SWEET9"/>
    <property type="match status" value="1"/>
</dbReference>
<reference evidence="11 12" key="1">
    <citation type="submission" date="2024-06" db="EMBL/GenBank/DDBJ databases">
        <title>A chromosome level genome sequence of Diviner's sage (Salvia divinorum).</title>
        <authorList>
            <person name="Ford S.A."/>
            <person name="Ro D.-K."/>
            <person name="Ness R.W."/>
            <person name="Phillips M.A."/>
        </authorList>
    </citation>
    <scope>NUCLEOTIDE SEQUENCE [LARGE SCALE GENOMIC DNA]</scope>
    <source>
        <strain evidence="11">SAF-2024a</strain>
        <tissue evidence="11">Leaf</tissue>
    </source>
</reference>
<keyword evidence="4" id="KW-1003">Cell membrane</keyword>
<keyword evidence="8 10" id="KW-1133">Transmembrane helix</keyword>
<keyword evidence="6 10" id="KW-0812">Transmembrane</keyword>
<feature type="transmembrane region" description="Helical" evidence="10">
    <location>
        <begin position="131"/>
        <end position="152"/>
    </location>
</feature>
<evidence type="ECO:0000256" key="9">
    <source>
        <dbReference type="ARBA" id="ARBA00023136"/>
    </source>
</evidence>
<comment type="similarity">
    <text evidence="2 10">Belongs to the SWEET sugar transporter family.</text>
</comment>
<dbReference type="InterPro" id="IPR004316">
    <property type="entry name" value="SWEET_rpt"/>
</dbReference>
<dbReference type="EMBL" id="JBEAFC010000004">
    <property type="protein sequence ID" value="KAL1559228.1"/>
    <property type="molecule type" value="Genomic_DNA"/>
</dbReference>
<sequence length="275" mass="30987">MAFFSADRLAIIFGLLGNIISFLVFLAPLPTFYRICRKKSSEGFQSIPYSISFFSASLLLYYAYLKTNAYMIVSINGIGCVIEALYIFLYILYAPKKVKLFTMRWILVFNGGGLGVIMLVSMLAVHGSKRVALVGWVCAIINIAVFAAPLSVMRQVIRTRSVEFMPFALSFSLSLCATTWFFHGFFIRDYYIALPNILGLLLGVTQMILYFIYKDKEKCVQTNFELEKTVSISGNDIEMNMNFDGSEKKGVHTNFELEDNVSHLATKTISTTNVI</sequence>
<dbReference type="FunFam" id="1.20.1280.290:FF:000003">
    <property type="entry name" value="Bidirectional sugar transporter SWEET"/>
    <property type="match status" value="1"/>
</dbReference>
<accession>A0ABD1HRX6</accession>
<evidence type="ECO:0000256" key="10">
    <source>
        <dbReference type="RuleBase" id="RU910715"/>
    </source>
</evidence>
<dbReference type="GO" id="GO:0005886">
    <property type="term" value="C:plasma membrane"/>
    <property type="evidence" value="ECO:0007669"/>
    <property type="project" value="UniProtKB-SubCell"/>
</dbReference>
<feature type="transmembrane region" description="Helical" evidence="10">
    <location>
        <begin position="12"/>
        <end position="35"/>
    </location>
</feature>
<keyword evidence="12" id="KW-1185">Reference proteome</keyword>
<evidence type="ECO:0000256" key="8">
    <source>
        <dbReference type="ARBA" id="ARBA00022989"/>
    </source>
</evidence>
<name>A0ABD1HRX6_SALDI</name>
<dbReference type="Gene3D" id="1.20.1280.290">
    <property type="match status" value="2"/>
</dbReference>
<feature type="transmembrane region" description="Helical" evidence="10">
    <location>
        <begin position="164"/>
        <end position="186"/>
    </location>
</feature>
<evidence type="ECO:0000256" key="2">
    <source>
        <dbReference type="ARBA" id="ARBA00007809"/>
    </source>
</evidence>
<organism evidence="11 12">
    <name type="scientific">Salvia divinorum</name>
    <name type="common">Maria pastora</name>
    <name type="synonym">Diviner's sage</name>
    <dbReference type="NCBI Taxonomy" id="28513"/>
    <lineage>
        <taxon>Eukaryota</taxon>
        <taxon>Viridiplantae</taxon>
        <taxon>Streptophyta</taxon>
        <taxon>Embryophyta</taxon>
        <taxon>Tracheophyta</taxon>
        <taxon>Spermatophyta</taxon>
        <taxon>Magnoliopsida</taxon>
        <taxon>eudicotyledons</taxon>
        <taxon>Gunneridae</taxon>
        <taxon>Pentapetalae</taxon>
        <taxon>asterids</taxon>
        <taxon>lamiids</taxon>
        <taxon>Lamiales</taxon>
        <taxon>Lamiaceae</taxon>
        <taxon>Nepetoideae</taxon>
        <taxon>Mentheae</taxon>
        <taxon>Salviinae</taxon>
        <taxon>Salvia</taxon>
        <taxon>Salvia subgen. Calosphace</taxon>
    </lineage>
</organism>
<evidence type="ECO:0000313" key="11">
    <source>
        <dbReference type="EMBL" id="KAL1559228.1"/>
    </source>
</evidence>
<protein>
    <recommendedName>
        <fullName evidence="10">Bidirectional sugar transporter SWEET</fullName>
    </recommendedName>
</protein>
<keyword evidence="3 10" id="KW-0813">Transport</keyword>
<keyword evidence="5 10" id="KW-0762">Sugar transport</keyword>
<evidence type="ECO:0000256" key="6">
    <source>
        <dbReference type="ARBA" id="ARBA00022692"/>
    </source>
</evidence>
<evidence type="ECO:0000256" key="3">
    <source>
        <dbReference type="ARBA" id="ARBA00022448"/>
    </source>
</evidence>
<feature type="transmembrane region" description="Helical" evidence="10">
    <location>
        <begin position="192"/>
        <end position="213"/>
    </location>
</feature>
<dbReference type="Pfam" id="PF03083">
    <property type="entry name" value="MtN3_slv"/>
    <property type="match status" value="2"/>
</dbReference>
<proteinExistence type="inferred from homology"/>
<evidence type="ECO:0000256" key="7">
    <source>
        <dbReference type="ARBA" id="ARBA00022737"/>
    </source>
</evidence>
<evidence type="ECO:0000313" key="12">
    <source>
        <dbReference type="Proteomes" id="UP001567538"/>
    </source>
</evidence>
<feature type="transmembrane region" description="Helical" evidence="10">
    <location>
        <begin position="105"/>
        <end position="125"/>
    </location>
</feature>
<dbReference type="Proteomes" id="UP001567538">
    <property type="component" value="Unassembled WGS sequence"/>
</dbReference>